<organism evidence="1 2">
    <name type="scientific">Micavibrio aeruginosavorus</name>
    <dbReference type="NCBI Taxonomy" id="349221"/>
    <lineage>
        <taxon>Bacteria</taxon>
        <taxon>Pseudomonadati</taxon>
        <taxon>Bdellovibrionota</taxon>
        <taxon>Bdellovibrionia</taxon>
        <taxon>Bdellovibrionales</taxon>
        <taxon>Pseudobdellovibrionaceae</taxon>
        <taxon>Micavibrio</taxon>
    </lineage>
</organism>
<dbReference type="Proteomes" id="UP000249739">
    <property type="component" value="Unassembled WGS sequence"/>
</dbReference>
<protein>
    <submittedName>
        <fullName evidence="1">Uncharacterized protein</fullName>
    </submittedName>
</protein>
<reference evidence="1 2" key="1">
    <citation type="submission" date="2017-08" db="EMBL/GenBank/DDBJ databases">
        <title>Infants hospitalized years apart are colonized by the same room-sourced microbial strains.</title>
        <authorList>
            <person name="Brooks B."/>
            <person name="Olm M.R."/>
            <person name="Firek B.A."/>
            <person name="Baker R."/>
            <person name="Thomas B.C."/>
            <person name="Morowitz M.J."/>
            <person name="Banfield J.F."/>
        </authorList>
    </citation>
    <scope>NUCLEOTIDE SEQUENCE [LARGE SCALE GENOMIC DNA]</scope>
    <source>
        <strain evidence="1">S2_006_000_R2_64</strain>
    </source>
</reference>
<evidence type="ECO:0000313" key="2">
    <source>
        <dbReference type="Proteomes" id="UP000249739"/>
    </source>
</evidence>
<accession>A0A2W5FUI0</accession>
<gene>
    <name evidence="1" type="ORF">DI586_00180</name>
</gene>
<name>A0A2W5FUI0_9BACT</name>
<evidence type="ECO:0000313" key="1">
    <source>
        <dbReference type="EMBL" id="PZP57487.1"/>
    </source>
</evidence>
<sequence>MRKELFRSTAIPTTLQELPRQSLKDLFRICAYTPSQEDKKPEPRNLSASYKLASLVDDILHSTYGTAADQIQVCCDDSETKGGITLFLEPKAGIEQGDMSPARKKVILKGIEARINHFLSLMEEIPNPTRGQAIKEENSLYAPSKIDMLDYLTNAVLPSLPDQSLLDVSKLELLIPESRKKDAADFYRENERERIKDTYVQIKADPNFLDKLLESSFSMPFTSIAAYLSHANFAQSQINSDHFKISIKIGKIRQAIINEDNLRETHFHFTNDHPNVSLSIN</sequence>
<dbReference type="AlphaFoldDB" id="A0A2W5FUI0"/>
<proteinExistence type="predicted"/>
<dbReference type="EMBL" id="QFOT01000001">
    <property type="protein sequence ID" value="PZP57487.1"/>
    <property type="molecule type" value="Genomic_DNA"/>
</dbReference>
<comment type="caution">
    <text evidence="1">The sequence shown here is derived from an EMBL/GenBank/DDBJ whole genome shotgun (WGS) entry which is preliminary data.</text>
</comment>